<sequence length="488" mass="53014">MQRDRGGFERIAVPDDEVGIGAGHQRPPPRPQIASGLIRVDIGQAVGDRETGAFAQPHARIIGRVDRAACLSDRDAHVERFGQDRGIVLPRAELVETERQVRDRIEDHVDLGRGKNVGCAPCLGPADDDHPDPEIRCQRRRLPDIGFAVGLDRQRHLALQNATNQVLAGPGAGRAARRGATLAVLLFVGRRRRCEAALALVERLAQRRPLNAARTEPVPRAAADDGVDADIGFIENVDPVAQPSERLSSPLKGLLEPVSLVSGDPAISTRPIWVAPLTRPGVTGLPPRVDDRCAVGHASARRDRGDAPVVDDDRRVADRRIGVHRPGVGVDHRDRLRRSGGGEREREQADERSHWPIPPRPSSKSDIGSVRGFRPVPGDRAADEDKVRAAVDAERIARPEDDIGLETRGQRADAFLEPEQLRRVARRPFDHRLGGRVDADLAPAAAAFAAAILSRWPSFAESECIITQTPARSSSGALGADRVLRLDL</sequence>
<evidence type="ECO:0000256" key="1">
    <source>
        <dbReference type="SAM" id="MobiDB-lite"/>
    </source>
</evidence>
<comment type="caution">
    <text evidence="2">The sequence shown here is derived from an EMBL/GenBank/DDBJ whole genome shotgun (WGS) entry which is preliminary data.</text>
</comment>
<reference evidence="2 3" key="1">
    <citation type="journal article" date="2023" name="Nucleic Acids Res.">
        <title>The hologenome of Daphnia magna reveals possible DNA methylation and microbiome-mediated evolution of the host genome.</title>
        <authorList>
            <person name="Chaturvedi A."/>
            <person name="Li X."/>
            <person name="Dhandapani V."/>
            <person name="Marshall H."/>
            <person name="Kissane S."/>
            <person name="Cuenca-Cambronero M."/>
            <person name="Asole G."/>
            <person name="Calvet F."/>
            <person name="Ruiz-Romero M."/>
            <person name="Marangio P."/>
            <person name="Guigo R."/>
            <person name="Rago D."/>
            <person name="Mirbahai L."/>
            <person name="Eastwood N."/>
            <person name="Colbourne J.K."/>
            <person name="Zhou J."/>
            <person name="Mallon E."/>
            <person name="Orsini L."/>
        </authorList>
    </citation>
    <scope>NUCLEOTIDE SEQUENCE [LARGE SCALE GENOMIC DNA]</scope>
    <source>
        <strain evidence="2">LRV0_1</strain>
    </source>
</reference>
<proteinExistence type="predicted"/>
<name>A0ABQ9ZQ30_9CRUS</name>
<accession>A0ABQ9ZQ30</accession>
<feature type="region of interest" description="Disordered" evidence="1">
    <location>
        <begin position="325"/>
        <end position="385"/>
    </location>
</feature>
<evidence type="ECO:0000313" key="2">
    <source>
        <dbReference type="EMBL" id="KAK4015035.1"/>
    </source>
</evidence>
<feature type="region of interest" description="Disordered" evidence="1">
    <location>
        <begin position="1"/>
        <end position="33"/>
    </location>
</feature>
<keyword evidence="3" id="KW-1185">Reference proteome</keyword>
<feature type="compositionally biased region" description="Basic and acidic residues" evidence="1">
    <location>
        <begin position="340"/>
        <end position="354"/>
    </location>
</feature>
<protein>
    <submittedName>
        <fullName evidence="2">Uncharacterized protein</fullName>
    </submittedName>
</protein>
<gene>
    <name evidence="2" type="ORF">OUZ56_027550</name>
</gene>
<organism evidence="2 3">
    <name type="scientific">Daphnia magna</name>
    <dbReference type="NCBI Taxonomy" id="35525"/>
    <lineage>
        <taxon>Eukaryota</taxon>
        <taxon>Metazoa</taxon>
        <taxon>Ecdysozoa</taxon>
        <taxon>Arthropoda</taxon>
        <taxon>Crustacea</taxon>
        <taxon>Branchiopoda</taxon>
        <taxon>Diplostraca</taxon>
        <taxon>Cladocera</taxon>
        <taxon>Anomopoda</taxon>
        <taxon>Daphniidae</taxon>
        <taxon>Daphnia</taxon>
    </lineage>
</organism>
<dbReference type="EMBL" id="JAOYFB010000004">
    <property type="protein sequence ID" value="KAK4015035.1"/>
    <property type="molecule type" value="Genomic_DNA"/>
</dbReference>
<dbReference type="Proteomes" id="UP001234178">
    <property type="component" value="Unassembled WGS sequence"/>
</dbReference>
<evidence type="ECO:0000313" key="3">
    <source>
        <dbReference type="Proteomes" id="UP001234178"/>
    </source>
</evidence>